<feature type="compositionally biased region" description="Polar residues" evidence="1">
    <location>
        <begin position="36"/>
        <end position="48"/>
    </location>
</feature>
<sequence>MLLRRFPRFDVAPPGDSAHLSSLWSRPHTAGRLACTPSSSTAGTSYIQPRQDDCDATTPPDERLLPLDQLHQFRTPTRHHGLAWAFEQACRVTNGALNAGKGQAQPHKGVVERHQLPTSMRGTG</sequence>
<evidence type="ECO:0000313" key="2">
    <source>
        <dbReference type="EMBL" id="CDR44581.1"/>
    </source>
</evidence>
<organism evidence="2">
    <name type="scientific">Rhodotorula toruloides</name>
    <name type="common">Yeast</name>
    <name type="synonym">Rhodosporidium toruloides</name>
    <dbReference type="NCBI Taxonomy" id="5286"/>
    <lineage>
        <taxon>Eukaryota</taxon>
        <taxon>Fungi</taxon>
        <taxon>Dikarya</taxon>
        <taxon>Basidiomycota</taxon>
        <taxon>Pucciniomycotina</taxon>
        <taxon>Microbotryomycetes</taxon>
        <taxon>Sporidiobolales</taxon>
        <taxon>Sporidiobolaceae</taxon>
        <taxon>Rhodotorula</taxon>
    </lineage>
</organism>
<protein>
    <submittedName>
        <fullName evidence="2">RHTO0S09e06612g1_1</fullName>
    </submittedName>
</protein>
<gene>
    <name evidence="2" type="ORF">RHTO0S_09e06612g</name>
</gene>
<evidence type="ECO:0000256" key="1">
    <source>
        <dbReference type="SAM" id="MobiDB-lite"/>
    </source>
</evidence>
<dbReference type="AlphaFoldDB" id="A0A061BCB5"/>
<proteinExistence type="predicted"/>
<dbReference type="EMBL" id="LK052944">
    <property type="protein sequence ID" value="CDR44581.1"/>
    <property type="molecule type" value="Genomic_DNA"/>
</dbReference>
<accession>A0A061BCB5</accession>
<name>A0A061BCB5_RHOTO</name>
<feature type="region of interest" description="Disordered" evidence="1">
    <location>
        <begin position="35"/>
        <end position="59"/>
    </location>
</feature>
<reference evidence="2" key="1">
    <citation type="journal article" date="2014" name="Genome Announc.">
        <title>Draft genome sequence of Rhodosporidium toruloides CECT1137, an oleaginous yeast of biotechnological interest.</title>
        <authorList>
            <person name="Morin N."/>
            <person name="Calcas X."/>
            <person name="Devillers H."/>
            <person name="Durrens P."/>
            <person name="Sherman D.J."/>
            <person name="Nicaud J.-M."/>
            <person name="Neuveglise C."/>
        </authorList>
    </citation>
    <scope>NUCLEOTIDE SEQUENCE</scope>
    <source>
        <strain evidence="2">CECT1137</strain>
    </source>
</reference>